<dbReference type="AlphaFoldDB" id="A0A0E9WL12"/>
<reference evidence="1" key="2">
    <citation type="journal article" date="2015" name="Fish Shellfish Immunol.">
        <title>Early steps in the European eel (Anguilla anguilla)-Vibrio vulnificus interaction in the gills: Role of the RtxA13 toxin.</title>
        <authorList>
            <person name="Callol A."/>
            <person name="Pajuelo D."/>
            <person name="Ebbesson L."/>
            <person name="Teles M."/>
            <person name="MacKenzie S."/>
            <person name="Amaro C."/>
        </authorList>
    </citation>
    <scope>NUCLEOTIDE SEQUENCE</scope>
</reference>
<reference evidence="1" key="1">
    <citation type="submission" date="2014-11" db="EMBL/GenBank/DDBJ databases">
        <authorList>
            <person name="Amaro Gonzalez C."/>
        </authorList>
    </citation>
    <scope>NUCLEOTIDE SEQUENCE</scope>
</reference>
<protein>
    <submittedName>
        <fullName evidence="1">Uncharacterized protein</fullName>
    </submittedName>
</protein>
<evidence type="ECO:0000313" key="1">
    <source>
        <dbReference type="EMBL" id="JAH91094.1"/>
    </source>
</evidence>
<organism evidence="1">
    <name type="scientific">Anguilla anguilla</name>
    <name type="common">European freshwater eel</name>
    <name type="synonym">Muraena anguilla</name>
    <dbReference type="NCBI Taxonomy" id="7936"/>
    <lineage>
        <taxon>Eukaryota</taxon>
        <taxon>Metazoa</taxon>
        <taxon>Chordata</taxon>
        <taxon>Craniata</taxon>
        <taxon>Vertebrata</taxon>
        <taxon>Euteleostomi</taxon>
        <taxon>Actinopterygii</taxon>
        <taxon>Neopterygii</taxon>
        <taxon>Teleostei</taxon>
        <taxon>Anguilliformes</taxon>
        <taxon>Anguillidae</taxon>
        <taxon>Anguilla</taxon>
    </lineage>
</organism>
<proteinExistence type="predicted"/>
<dbReference type="EMBL" id="GBXM01017483">
    <property type="protein sequence ID" value="JAH91094.1"/>
    <property type="molecule type" value="Transcribed_RNA"/>
</dbReference>
<accession>A0A0E9WL12</accession>
<sequence>MMGWRRTRSGAVEDQLVLSQCVVVNVMFGCAKVNIVSKSISRAQKIGSSRQSEREKAML</sequence>
<name>A0A0E9WL12_ANGAN</name>
<dbReference type="PROSITE" id="PS51257">
    <property type="entry name" value="PROKAR_LIPOPROTEIN"/>
    <property type="match status" value="1"/>
</dbReference>